<dbReference type="Proteomes" id="UP000724584">
    <property type="component" value="Unassembled WGS sequence"/>
</dbReference>
<accession>A0ACB7PQ90</accession>
<proteinExistence type="predicted"/>
<name>A0ACB7PQ90_9PEZI</name>
<evidence type="ECO:0000313" key="1">
    <source>
        <dbReference type="EMBL" id="KAH6649209.1"/>
    </source>
</evidence>
<comment type="caution">
    <text evidence="1">The sequence shown here is derived from an EMBL/GenBank/DDBJ whole genome shotgun (WGS) entry which is preliminary data.</text>
</comment>
<sequence length="741" mass="80758">MHPKTIAAVAGVLSVCFGAPLDARHGETQHHEEPCKQVRDHVAKWMSENNIVPKNSTELEQAIIPAAPAAPIPPTIAFACLKSVPLYKDTALQQLDFLRPLFEWQSTLDDLREPPEGYLSEGVDLLGGLDDIAAKLQEAQGTYENEFEFLADLYTLTSVRPRDFHFRYTSSLFDLFSFPRPTRFVSISTDGVSAPKIYLHADVDHAERGYTPSPVLTIDGIPALEFLQKESVKDGGCHDPDARFNRQFPSLANDAALVYTPSEPAALDLRDTTTVECQNGTKFEFSNSAFVRGNFSNITTGVDLYNDFGRGNGTGPRTSEAGNYALLAKNYTSHFVGYPTPTKRTKNGNVAGFFPNKPEFSDVAVLVVNSFQGTLGPDTFVTPPSVYFQEFFNVTTDFIRAAKAANRTKLILDVQGNSGGLVYNIATLYFALFPGTTLPQPSRARAHPQFAWMGAHLWNDTTSPTDGVWPLDNFIRPDHHPWASFADLYGSHPDPHAPREYTAPSLFNVTDYTQLFVPYQDPRNANGSQYTIPWTEPPFAPEDILIVSDGQCGSACAMTVSMLTHVHGVRAVALGGRPLLAPMQAIGQTKGGPVINFAGMPEVDRGVVPEGLVLPPPADGFKPPLRVPGLEKVKGLGWGVAVSFNVVNMFPWGEEMEEGVLPLQMRYEAANCKLFFTWEMARDITAVWGAAAAAAWQGGKCVPGSTTNADGTIGGMPGYTEKVVDQYRLGDGPGSLGSDHM</sequence>
<dbReference type="EMBL" id="JAGIZQ010000001">
    <property type="protein sequence ID" value="KAH6649209.1"/>
    <property type="molecule type" value="Genomic_DNA"/>
</dbReference>
<organism evidence="1 2">
    <name type="scientific">Chaetomium tenue</name>
    <dbReference type="NCBI Taxonomy" id="1854479"/>
    <lineage>
        <taxon>Eukaryota</taxon>
        <taxon>Fungi</taxon>
        <taxon>Dikarya</taxon>
        <taxon>Ascomycota</taxon>
        <taxon>Pezizomycotina</taxon>
        <taxon>Sordariomycetes</taxon>
        <taxon>Sordariomycetidae</taxon>
        <taxon>Sordariales</taxon>
        <taxon>Chaetomiaceae</taxon>
        <taxon>Chaetomium</taxon>
    </lineage>
</organism>
<protein>
    <submittedName>
        <fullName evidence="1">Uncharacterized protein</fullName>
    </submittedName>
</protein>
<keyword evidence="2" id="KW-1185">Reference proteome</keyword>
<reference evidence="1 2" key="1">
    <citation type="journal article" date="2021" name="Nat. Commun.">
        <title>Genetic determinants of endophytism in the Arabidopsis root mycobiome.</title>
        <authorList>
            <person name="Mesny F."/>
            <person name="Miyauchi S."/>
            <person name="Thiergart T."/>
            <person name="Pickel B."/>
            <person name="Atanasova L."/>
            <person name="Karlsson M."/>
            <person name="Huettel B."/>
            <person name="Barry K.W."/>
            <person name="Haridas S."/>
            <person name="Chen C."/>
            <person name="Bauer D."/>
            <person name="Andreopoulos W."/>
            <person name="Pangilinan J."/>
            <person name="LaButti K."/>
            <person name="Riley R."/>
            <person name="Lipzen A."/>
            <person name="Clum A."/>
            <person name="Drula E."/>
            <person name="Henrissat B."/>
            <person name="Kohler A."/>
            <person name="Grigoriev I.V."/>
            <person name="Martin F.M."/>
            <person name="Hacquard S."/>
        </authorList>
    </citation>
    <scope>NUCLEOTIDE SEQUENCE [LARGE SCALE GENOMIC DNA]</scope>
    <source>
        <strain evidence="1 2">MPI-SDFR-AT-0079</strain>
    </source>
</reference>
<evidence type="ECO:0000313" key="2">
    <source>
        <dbReference type="Proteomes" id="UP000724584"/>
    </source>
</evidence>
<gene>
    <name evidence="1" type="ORF">F5144DRAFT_521385</name>
</gene>